<proteinExistence type="predicted"/>
<evidence type="ECO:0000313" key="2">
    <source>
        <dbReference type="EMBL" id="EDO03781.1"/>
    </source>
</evidence>
<feature type="region of interest" description="Disordered" evidence="1">
    <location>
        <begin position="1"/>
        <end position="39"/>
    </location>
</feature>
<dbReference type="GeneID" id="5488897"/>
<sequence>MTTSVMAKNLDTENRLTPSNASYQDFSNNLPDKNQKECPKSAEKMAQAQILKTAQHKFPSE</sequence>
<name>A7ELR5_SCLS1</name>
<dbReference type="InParanoid" id="A7ELR5"/>
<dbReference type="EMBL" id="CH476627">
    <property type="protein sequence ID" value="EDO03781.1"/>
    <property type="molecule type" value="Genomic_DNA"/>
</dbReference>
<protein>
    <submittedName>
        <fullName evidence="2">Uncharacterized protein</fullName>
    </submittedName>
</protein>
<dbReference type="RefSeq" id="XP_001593340.1">
    <property type="nucleotide sequence ID" value="XM_001593290.1"/>
</dbReference>
<feature type="compositionally biased region" description="Polar residues" evidence="1">
    <location>
        <begin position="15"/>
        <end position="32"/>
    </location>
</feature>
<evidence type="ECO:0000313" key="3">
    <source>
        <dbReference type="Proteomes" id="UP000001312"/>
    </source>
</evidence>
<dbReference type="KEGG" id="ssl:SS1G_06262"/>
<reference evidence="3" key="1">
    <citation type="journal article" date="2011" name="PLoS Genet.">
        <title>Genomic analysis of the necrotrophic fungal pathogens Sclerotinia sclerotiorum and Botrytis cinerea.</title>
        <authorList>
            <person name="Amselem J."/>
            <person name="Cuomo C.A."/>
            <person name="van Kan J.A."/>
            <person name="Viaud M."/>
            <person name="Benito E.P."/>
            <person name="Couloux A."/>
            <person name="Coutinho P.M."/>
            <person name="de Vries R.P."/>
            <person name="Dyer P.S."/>
            <person name="Fillinger S."/>
            <person name="Fournier E."/>
            <person name="Gout L."/>
            <person name="Hahn M."/>
            <person name="Kohn L."/>
            <person name="Lapalu N."/>
            <person name="Plummer K.M."/>
            <person name="Pradier J.M."/>
            <person name="Quevillon E."/>
            <person name="Sharon A."/>
            <person name="Simon A."/>
            <person name="ten Have A."/>
            <person name="Tudzynski B."/>
            <person name="Tudzynski P."/>
            <person name="Wincker P."/>
            <person name="Andrew M."/>
            <person name="Anthouard V."/>
            <person name="Beever R.E."/>
            <person name="Beffa R."/>
            <person name="Benoit I."/>
            <person name="Bouzid O."/>
            <person name="Brault B."/>
            <person name="Chen Z."/>
            <person name="Choquer M."/>
            <person name="Collemare J."/>
            <person name="Cotton P."/>
            <person name="Danchin E.G."/>
            <person name="Da Silva C."/>
            <person name="Gautier A."/>
            <person name="Giraud C."/>
            <person name="Giraud T."/>
            <person name="Gonzalez C."/>
            <person name="Grossetete S."/>
            <person name="Guldener U."/>
            <person name="Henrissat B."/>
            <person name="Howlett B.J."/>
            <person name="Kodira C."/>
            <person name="Kretschmer M."/>
            <person name="Lappartient A."/>
            <person name="Leroch M."/>
            <person name="Levis C."/>
            <person name="Mauceli E."/>
            <person name="Neuveglise C."/>
            <person name="Oeser B."/>
            <person name="Pearson M."/>
            <person name="Poulain J."/>
            <person name="Poussereau N."/>
            <person name="Quesneville H."/>
            <person name="Rascle C."/>
            <person name="Schumacher J."/>
            <person name="Segurens B."/>
            <person name="Sexton A."/>
            <person name="Silva E."/>
            <person name="Sirven C."/>
            <person name="Soanes D.M."/>
            <person name="Talbot N.J."/>
            <person name="Templeton M."/>
            <person name="Yandava C."/>
            <person name="Yarden O."/>
            <person name="Zeng Q."/>
            <person name="Rollins J.A."/>
            <person name="Lebrun M.H."/>
            <person name="Dickman M."/>
        </authorList>
    </citation>
    <scope>NUCLEOTIDE SEQUENCE [LARGE SCALE GENOMIC DNA]</scope>
    <source>
        <strain evidence="3">ATCC 18683 / 1980 / Ss-1</strain>
    </source>
</reference>
<gene>
    <name evidence="2" type="ORF">SS1G_06262</name>
</gene>
<dbReference type="HOGENOM" id="CLU_2924091_0_0_1"/>
<accession>A7ELR5</accession>
<dbReference type="Proteomes" id="UP000001312">
    <property type="component" value="Unassembled WGS sequence"/>
</dbReference>
<evidence type="ECO:0000256" key="1">
    <source>
        <dbReference type="SAM" id="MobiDB-lite"/>
    </source>
</evidence>
<organism evidence="2 3">
    <name type="scientific">Sclerotinia sclerotiorum (strain ATCC 18683 / 1980 / Ss-1)</name>
    <name type="common">White mold</name>
    <name type="synonym">Whetzelinia sclerotiorum</name>
    <dbReference type="NCBI Taxonomy" id="665079"/>
    <lineage>
        <taxon>Eukaryota</taxon>
        <taxon>Fungi</taxon>
        <taxon>Dikarya</taxon>
        <taxon>Ascomycota</taxon>
        <taxon>Pezizomycotina</taxon>
        <taxon>Leotiomycetes</taxon>
        <taxon>Helotiales</taxon>
        <taxon>Sclerotiniaceae</taxon>
        <taxon>Sclerotinia</taxon>
    </lineage>
</organism>
<dbReference type="AlphaFoldDB" id="A7ELR5"/>
<keyword evidence="3" id="KW-1185">Reference proteome</keyword>